<dbReference type="EMBL" id="JAWMAJ010000274">
    <property type="protein sequence ID" value="MDV7223034.1"/>
    <property type="molecule type" value="Genomic_DNA"/>
</dbReference>
<keyword evidence="1" id="KW-1133">Transmembrane helix</keyword>
<comment type="caution">
    <text evidence="2">The sequence shown here is derived from an EMBL/GenBank/DDBJ whole genome shotgun (WGS) entry which is preliminary data.</text>
</comment>
<evidence type="ECO:0000256" key="1">
    <source>
        <dbReference type="SAM" id="Phobius"/>
    </source>
</evidence>
<accession>A0ABU4FQZ0</accession>
<reference evidence="2 3" key="1">
    <citation type="submission" date="2023-10" db="EMBL/GenBank/DDBJ databases">
        <title>Characterization of rhizosphere-enriched actinobacteria from wheat plants lab-grown on chernevaya soil.</title>
        <authorList>
            <person name="Tikhonova E.N."/>
            <person name="Konopkin A."/>
            <person name="Kravchenko I.K."/>
        </authorList>
    </citation>
    <scope>NUCLEOTIDE SEQUENCE [LARGE SCALE GENOMIC DNA]</scope>
    <source>
        <strain evidence="2 3">RR29</strain>
    </source>
</reference>
<name>A0ABU4FQZ0_9ACTN</name>
<dbReference type="RefSeq" id="WP_317775645.1">
    <property type="nucleotide sequence ID" value="NZ_JAWMAJ010000274.1"/>
</dbReference>
<evidence type="ECO:0000313" key="3">
    <source>
        <dbReference type="Proteomes" id="UP001187346"/>
    </source>
</evidence>
<gene>
    <name evidence="2" type="ORF">R5A26_44645</name>
</gene>
<keyword evidence="1" id="KW-0472">Membrane</keyword>
<organism evidence="2 3">
    <name type="scientific">Streptomyces prunicolor</name>
    <dbReference type="NCBI Taxonomy" id="67348"/>
    <lineage>
        <taxon>Bacteria</taxon>
        <taxon>Bacillati</taxon>
        <taxon>Actinomycetota</taxon>
        <taxon>Actinomycetes</taxon>
        <taxon>Kitasatosporales</taxon>
        <taxon>Streptomycetaceae</taxon>
        <taxon>Streptomyces</taxon>
    </lineage>
</organism>
<sequence length="66" mass="7003">MTDDHTVASGIGAAVIGGVVLALVGIGLGIAVFVVRRRAVPVAPWPVQQGWLEQRGRRTFRRAPLS</sequence>
<feature type="transmembrane region" description="Helical" evidence="1">
    <location>
        <begin position="12"/>
        <end position="35"/>
    </location>
</feature>
<evidence type="ECO:0008006" key="4">
    <source>
        <dbReference type="Google" id="ProtNLM"/>
    </source>
</evidence>
<keyword evidence="1" id="KW-0812">Transmembrane</keyword>
<dbReference type="Proteomes" id="UP001187346">
    <property type="component" value="Unassembled WGS sequence"/>
</dbReference>
<proteinExistence type="predicted"/>
<keyword evidence="3" id="KW-1185">Reference proteome</keyword>
<evidence type="ECO:0000313" key="2">
    <source>
        <dbReference type="EMBL" id="MDV7223034.1"/>
    </source>
</evidence>
<protein>
    <recommendedName>
        <fullName evidence="4">Secreted protein</fullName>
    </recommendedName>
</protein>